<keyword evidence="2" id="KW-1185">Reference proteome</keyword>
<dbReference type="Proteomes" id="UP000297245">
    <property type="component" value="Unassembled WGS sequence"/>
</dbReference>
<reference evidence="1 2" key="1">
    <citation type="journal article" date="2019" name="Nat. Ecol. Evol.">
        <title>Megaphylogeny resolves global patterns of mushroom evolution.</title>
        <authorList>
            <person name="Varga T."/>
            <person name="Krizsan K."/>
            <person name="Foldi C."/>
            <person name="Dima B."/>
            <person name="Sanchez-Garcia M."/>
            <person name="Sanchez-Ramirez S."/>
            <person name="Szollosi G.J."/>
            <person name="Szarkandi J.G."/>
            <person name="Papp V."/>
            <person name="Albert L."/>
            <person name="Andreopoulos W."/>
            <person name="Angelini C."/>
            <person name="Antonin V."/>
            <person name="Barry K.W."/>
            <person name="Bougher N.L."/>
            <person name="Buchanan P."/>
            <person name="Buyck B."/>
            <person name="Bense V."/>
            <person name="Catcheside P."/>
            <person name="Chovatia M."/>
            <person name="Cooper J."/>
            <person name="Damon W."/>
            <person name="Desjardin D."/>
            <person name="Finy P."/>
            <person name="Geml J."/>
            <person name="Haridas S."/>
            <person name="Hughes K."/>
            <person name="Justo A."/>
            <person name="Karasinski D."/>
            <person name="Kautmanova I."/>
            <person name="Kiss B."/>
            <person name="Kocsube S."/>
            <person name="Kotiranta H."/>
            <person name="LaButti K.M."/>
            <person name="Lechner B.E."/>
            <person name="Liimatainen K."/>
            <person name="Lipzen A."/>
            <person name="Lukacs Z."/>
            <person name="Mihaltcheva S."/>
            <person name="Morgado L.N."/>
            <person name="Niskanen T."/>
            <person name="Noordeloos M.E."/>
            <person name="Ohm R.A."/>
            <person name="Ortiz-Santana B."/>
            <person name="Ovrebo C."/>
            <person name="Racz N."/>
            <person name="Riley R."/>
            <person name="Savchenko A."/>
            <person name="Shiryaev A."/>
            <person name="Soop K."/>
            <person name="Spirin V."/>
            <person name="Szebenyi C."/>
            <person name="Tomsovsky M."/>
            <person name="Tulloss R.E."/>
            <person name="Uehling J."/>
            <person name="Grigoriev I.V."/>
            <person name="Vagvolgyi C."/>
            <person name="Papp T."/>
            <person name="Martin F.M."/>
            <person name="Miettinen O."/>
            <person name="Hibbett D.S."/>
            <person name="Nagy L.G."/>
        </authorList>
    </citation>
    <scope>NUCLEOTIDE SEQUENCE [LARGE SCALE GENOMIC DNA]</scope>
    <source>
        <strain evidence="1 2">CBS 962.96</strain>
    </source>
</reference>
<name>A0A4S8KUN7_DENBC</name>
<evidence type="ECO:0000313" key="1">
    <source>
        <dbReference type="EMBL" id="THU79607.1"/>
    </source>
</evidence>
<protein>
    <recommendedName>
        <fullName evidence="3">Fungal-type protein kinase domain-containing protein</fullName>
    </recommendedName>
</protein>
<dbReference type="OrthoDB" id="3255221at2759"/>
<evidence type="ECO:0008006" key="3">
    <source>
        <dbReference type="Google" id="ProtNLM"/>
    </source>
</evidence>
<proteinExistence type="predicted"/>
<accession>A0A4S8KUN7</accession>
<organism evidence="1 2">
    <name type="scientific">Dendrothele bispora (strain CBS 962.96)</name>
    <dbReference type="NCBI Taxonomy" id="1314807"/>
    <lineage>
        <taxon>Eukaryota</taxon>
        <taxon>Fungi</taxon>
        <taxon>Dikarya</taxon>
        <taxon>Basidiomycota</taxon>
        <taxon>Agaricomycotina</taxon>
        <taxon>Agaricomycetes</taxon>
        <taxon>Agaricomycetidae</taxon>
        <taxon>Agaricales</taxon>
        <taxon>Agaricales incertae sedis</taxon>
        <taxon>Dendrothele</taxon>
    </lineage>
</organism>
<evidence type="ECO:0000313" key="2">
    <source>
        <dbReference type="Proteomes" id="UP000297245"/>
    </source>
</evidence>
<dbReference type="AlphaFoldDB" id="A0A4S8KUN7"/>
<sequence length="188" mass="21823">MPWPPHIRRKSGRLTDTENIENKFYPLYDDILNECFPRDRFSICPQYATPLAQTGGIGAINFTITYVIEAFDLDSVVFFVEIKPPTHLPVQYARKEADNQMRQRFLEISHLVRVPKLYGISAIGRRICYYAYNKATSVIEPPGTHDSSAYVVDTAPIERWDSDIMEEEGRDRFLEVVRETQDMIDALW</sequence>
<dbReference type="EMBL" id="ML180004">
    <property type="protein sequence ID" value="THU79607.1"/>
    <property type="molecule type" value="Genomic_DNA"/>
</dbReference>
<gene>
    <name evidence="1" type="ORF">K435DRAFT_875290</name>
</gene>